<keyword evidence="8" id="KW-1185">Reference proteome</keyword>
<dbReference type="Pfam" id="PF21597">
    <property type="entry name" value="TetR_C_43"/>
    <property type="match status" value="1"/>
</dbReference>
<proteinExistence type="predicted"/>
<dbReference type="InterPro" id="IPR036271">
    <property type="entry name" value="Tet_transcr_reg_TetR-rel_C_sf"/>
</dbReference>
<dbReference type="RefSeq" id="WP_378063489.1">
    <property type="nucleotide sequence ID" value="NZ_JBHSXS010000013.1"/>
</dbReference>
<feature type="compositionally biased region" description="Basic and acidic residues" evidence="5">
    <location>
        <begin position="189"/>
        <end position="200"/>
    </location>
</feature>
<feature type="region of interest" description="Disordered" evidence="5">
    <location>
        <begin position="178"/>
        <end position="234"/>
    </location>
</feature>
<name>A0ABW2CND5_9ACTN</name>
<evidence type="ECO:0000256" key="5">
    <source>
        <dbReference type="SAM" id="MobiDB-lite"/>
    </source>
</evidence>
<organism evidence="7 8">
    <name type="scientific">Actinomadura yumaensis</name>
    <dbReference type="NCBI Taxonomy" id="111807"/>
    <lineage>
        <taxon>Bacteria</taxon>
        <taxon>Bacillati</taxon>
        <taxon>Actinomycetota</taxon>
        <taxon>Actinomycetes</taxon>
        <taxon>Streptosporangiales</taxon>
        <taxon>Thermomonosporaceae</taxon>
        <taxon>Actinomadura</taxon>
    </lineage>
</organism>
<dbReference type="Pfam" id="PF00440">
    <property type="entry name" value="TetR_N"/>
    <property type="match status" value="1"/>
</dbReference>
<feature type="compositionally biased region" description="Basic residues" evidence="5">
    <location>
        <begin position="224"/>
        <end position="234"/>
    </location>
</feature>
<dbReference type="PANTHER" id="PTHR30055:SF234">
    <property type="entry name" value="HTH-TYPE TRANSCRIPTIONAL REGULATOR BETI"/>
    <property type="match status" value="1"/>
</dbReference>
<keyword evidence="3" id="KW-0804">Transcription</keyword>
<sequence>MERRPRADARRNRERILQAALEAFAAEGELVPLDEIARRAGVGAGTVYRHFTTKEKLFQAVIEDRIGRIVEEARALASSDEPGQAFYGYLEWVVERAMFNHALCEGLGQAGHGRRFQDEFDAALAVILRRAQEAGAVRRDLDVDDVRALLNGCMLMERQRRTTGPPGRMTALAFTALHPPVTKPTPPHNETRDETARRCETCGTPLTPAPTGRPPRFCGPTCRQKAHRRRSPRS</sequence>
<feature type="domain" description="HTH tetR-type" evidence="6">
    <location>
        <begin position="10"/>
        <end position="69"/>
    </location>
</feature>
<dbReference type="InterPro" id="IPR050109">
    <property type="entry name" value="HTH-type_TetR-like_transc_reg"/>
</dbReference>
<gene>
    <name evidence="7" type="ORF">ACFQKB_21930</name>
</gene>
<evidence type="ECO:0000313" key="7">
    <source>
        <dbReference type="EMBL" id="MFC6882431.1"/>
    </source>
</evidence>
<dbReference type="EMBL" id="JBHSXS010000013">
    <property type="protein sequence ID" value="MFC6882431.1"/>
    <property type="molecule type" value="Genomic_DNA"/>
</dbReference>
<dbReference type="InterPro" id="IPR049445">
    <property type="entry name" value="TetR_SbtR-like_C"/>
</dbReference>
<dbReference type="InterPro" id="IPR009057">
    <property type="entry name" value="Homeodomain-like_sf"/>
</dbReference>
<evidence type="ECO:0000256" key="1">
    <source>
        <dbReference type="ARBA" id="ARBA00023015"/>
    </source>
</evidence>
<dbReference type="SUPFAM" id="SSF48498">
    <property type="entry name" value="Tetracyclin repressor-like, C-terminal domain"/>
    <property type="match status" value="1"/>
</dbReference>
<dbReference type="Gene3D" id="1.10.357.10">
    <property type="entry name" value="Tetracycline Repressor, domain 2"/>
    <property type="match status" value="1"/>
</dbReference>
<dbReference type="SUPFAM" id="SSF46689">
    <property type="entry name" value="Homeodomain-like"/>
    <property type="match status" value="1"/>
</dbReference>
<evidence type="ECO:0000256" key="4">
    <source>
        <dbReference type="PROSITE-ProRule" id="PRU00335"/>
    </source>
</evidence>
<protein>
    <submittedName>
        <fullName evidence="7">TetR/AcrR family transcriptional regulator</fullName>
    </submittedName>
</protein>
<evidence type="ECO:0000259" key="6">
    <source>
        <dbReference type="PROSITE" id="PS50977"/>
    </source>
</evidence>
<dbReference type="PANTHER" id="PTHR30055">
    <property type="entry name" value="HTH-TYPE TRANSCRIPTIONAL REGULATOR RUTR"/>
    <property type="match status" value="1"/>
</dbReference>
<feature type="DNA-binding region" description="H-T-H motif" evidence="4">
    <location>
        <begin position="32"/>
        <end position="51"/>
    </location>
</feature>
<comment type="caution">
    <text evidence="7">The sequence shown here is derived from an EMBL/GenBank/DDBJ whole genome shotgun (WGS) entry which is preliminary data.</text>
</comment>
<dbReference type="PROSITE" id="PS50977">
    <property type="entry name" value="HTH_TETR_2"/>
    <property type="match status" value="1"/>
</dbReference>
<evidence type="ECO:0000256" key="3">
    <source>
        <dbReference type="ARBA" id="ARBA00023163"/>
    </source>
</evidence>
<evidence type="ECO:0000313" key="8">
    <source>
        <dbReference type="Proteomes" id="UP001596380"/>
    </source>
</evidence>
<accession>A0ABW2CND5</accession>
<dbReference type="PRINTS" id="PR00455">
    <property type="entry name" value="HTHTETR"/>
</dbReference>
<evidence type="ECO:0000256" key="2">
    <source>
        <dbReference type="ARBA" id="ARBA00023125"/>
    </source>
</evidence>
<dbReference type="InterPro" id="IPR001647">
    <property type="entry name" value="HTH_TetR"/>
</dbReference>
<dbReference type="Proteomes" id="UP001596380">
    <property type="component" value="Unassembled WGS sequence"/>
</dbReference>
<keyword evidence="1" id="KW-0805">Transcription regulation</keyword>
<keyword evidence="2 4" id="KW-0238">DNA-binding</keyword>
<reference evidence="8" key="1">
    <citation type="journal article" date="2019" name="Int. J. Syst. Evol. Microbiol.">
        <title>The Global Catalogue of Microorganisms (GCM) 10K type strain sequencing project: providing services to taxonomists for standard genome sequencing and annotation.</title>
        <authorList>
            <consortium name="The Broad Institute Genomics Platform"/>
            <consortium name="The Broad Institute Genome Sequencing Center for Infectious Disease"/>
            <person name="Wu L."/>
            <person name="Ma J."/>
        </authorList>
    </citation>
    <scope>NUCLEOTIDE SEQUENCE [LARGE SCALE GENOMIC DNA]</scope>
    <source>
        <strain evidence="8">JCM 3369</strain>
    </source>
</reference>